<evidence type="ECO:0000313" key="1">
    <source>
        <dbReference type="EMBL" id="KAF2874473.1"/>
    </source>
</evidence>
<evidence type="ECO:0000313" key="2">
    <source>
        <dbReference type="Proteomes" id="UP000481861"/>
    </source>
</evidence>
<dbReference type="Proteomes" id="UP000481861">
    <property type="component" value="Unassembled WGS sequence"/>
</dbReference>
<sequence>MNLLNFLTCKSSEVEHHKIKSSGKVSVRVYDITSCIQQCPSPNPQPYPTNNPPLSICPSIYPSTHPSPYQAPSQLPPTSKNGSVQFRYNIHKYTYLTTSPICPLAPSQTHSQAQPLDRQQAAAPCPCPCSMSSSASAATCEYQVRRKCTGTLFLVSRREAVRRDERRERKEGFGGWLAGWKLAGGVSASDKRTRGWLENK</sequence>
<dbReference type="AlphaFoldDB" id="A0A7C8IES1"/>
<reference evidence="1 2" key="1">
    <citation type="submission" date="2020-01" db="EMBL/GenBank/DDBJ databases">
        <authorList>
            <consortium name="DOE Joint Genome Institute"/>
            <person name="Haridas S."/>
            <person name="Albert R."/>
            <person name="Binder M."/>
            <person name="Bloem J."/>
            <person name="Labutti K."/>
            <person name="Salamov A."/>
            <person name="Andreopoulos B."/>
            <person name="Baker S.E."/>
            <person name="Barry K."/>
            <person name="Bills G."/>
            <person name="Bluhm B.H."/>
            <person name="Cannon C."/>
            <person name="Castanera R."/>
            <person name="Culley D.E."/>
            <person name="Daum C."/>
            <person name="Ezra D."/>
            <person name="Gonzalez J.B."/>
            <person name="Henrissat B."/>
            <person name="Kuo A."/>
            <person name="Liang C."/>
            <person name="Lipzen A."/>
            <person name="Lutzoni F."/>
            <person name="Magnuson J."/>
            <person name="Mondo S."/>
            <person name="Nolan M."/>
            <person name="Ohm R."/>
            <person name="Pangilinan J."/>
            <person name="Park H.-J.H."/>
            <person name="Ramirez L."/>
            <person name="Alfaro M."/>
            <person name="Sun H."/>
            <person name="Tritt A."/>
            <person name="Yoshinaga Y."/>
            <person name="Zwiers L.-H.L."/>
            <person name="Turgeon B.G."/>
            <person name="Goodwin S.B."/>
            <person name="Spatafora J.W."/>
            <person name="Crous P.W."/>
            <person name="Grigoriev I.V."/>
        </authorList>
    </citation>
    <scope>NUCLEOTIDE SEQUENCE [LARGE SCALE GENOMIC DNA]</scope>
    <source>
        <strain evidence="1 2">CBS 611.86</strain>
    </source>
</reference>
<dbReference type="EMBL" id="JAADJZ010000006">
    <property type="protein sequence ID" value="KAF2874473.1"/>
    <property type="molecule type" value="Genomic_DNA"/>
</dbReference>
<gene>
    <name evidence="1" type="ORF">BDV95DRAFT_333456</name>
</gene>
<accession>A0A7C8IES1</accession>
<comment type="caution">
    <text evidence="1">The sequence shown here is derived from an EMBL/GenBank/DDBJ whole genome shotgun (WGS) entry which is preliminary data.</text>
</comment>
<organism evidence="1 2">
    <name type="scientific">Massariosphaeria phaeospora</name>
    <dbReference type="NCBI Taxonomy" id="100035"/>
    <lineage>
        <taxon>Eukaryota</taxon>
        <taxon>Fungi</taxon>
        <taxon>Dikarya</taxon>
        <taxon>Ascomycota</taxon>
        <taxon>Pezizomycotina</taxon>
        <taxon>Dothideomycetes</taxon>
        <taxon>Pleosporomycetidae</taxon>
        <taxon>Pleosporales</taxon>
        <taxon>Pleosporales incertae sedis</taxon>
        <taxon>Massariosphaeria</taxon>
    </lineage>
</organism>
<protein>
    <submittedName>
        <fullName evidence="1">Uncharacterized protein</fullName>
    </submittedName>
</protein>
<name>A0A7C8IES1_9PLEO</name>
<keyword evidence="2" id="KW-1185">Reference proteome</keyword>
<proteinExistence type="predicted"/>